<dbReference type="GO" id="GO:0005665">
    <property type="term" value="C:RNA polymerase II, core complex"/>
    <property type="evidence" value="ECO:0007669"/>
    <property type="project" value="TreeGrafter"/>
</dbReference>
<dbReference type="GO" id="GO:0042797">
    <property type="term" value="P:tRNA transcription by RNA polymerase III"/>
    <property type="evidence" value="ECO:0007669"/>
    <property type="project" value="TreeGrafter"/>
</dbReference>
<dbReference type="Gene3D" id="3.90.940.10">
    <property type="match status" value="1"/>
</dbReference>
<dbReference type="AlphaFoldDB" id="A0A401NXX4"/>
<protein>
    <recommendedName>
        <fullName evidence="6">DNA-directed RNA polymerase II subunit F</fullName>
    </recommendedName>
</protein>
<dbReference type="GO" id="GO:0006366">
    <property type="term" value="P:transcription by RNA polymerase II"/>
    <property type="evidence" value="ECO:0007669"/>
    <property type="project" value="TreeGrafter"/>
</dbReference>
<feature type="region of interest" description="Disordered" evidence="3">
    <location>
        <begin position="1"/>
        <end position="36"/>
    </location>
</feature>
<evidence type="ECO:0000256" key="1">
    <source>
        <dbReference type="ARBA" id="ARBA00022478"/>
    </source>
</evidence>
<dbReference type="InterPro" id="IPR006111">
    <property type="entry name" value="Rpo6/Rpb6"/>
</dbReference>
<dbReference type="OMA" id="VNQKRIT"/>
<dbReference type="GO" id="GO:0006360">
    <property type="term" value="P:transcription by RNA polymerase I"/>
    <property type="evidence" value="ECO:0007669"/>
    <property type="project" value="TreeGrafter"/>
</dbReference>
<dbReference type="InterPro" id="IPR036161">
    <property type="entry name" value="RPB6/omega-like_sf"/>
</dbReference>
<evidence type="ECO:0000256" key="2">
    <source>
        <dbReference type="ARBA" id="ARBA00023163"/>
    </source>
</evidence>
<sequence length="90" mass="10048">MSDNEGNFDGDDFDDADEDEGMDDLDNAEEEDRENVEILPAADGQQVNQKRITASYMTKYERPWVLGTCALQIAMCAPVMVELEGETDPL</sequence>
<keyword evidence="2" id="KW-0804">Transcription</keyword>
<dbReference type="GO" id="GO:0003677">
    <property type="term" value="F:DNA binding"/>
    <property type="evidence" value="ECO:0007669"/>
    <property type="project" value="InterPro"/>
</dbReference>
<dbReference type="PANTHER" id="PTHR47227">
    <property type="entry name" value="DNA-DIRECTED RNA POLYMERASE SUBUNIT K"/>
    <property type="match status" value="1"/>
</dbReference>
<gene>
    <name evidence="4" type="ORF">scyTo_0004851</name>
</gene>
<dbReference type="GO" id="GO:0005666">
    <property type="term" value="C:RNA polymerase III complex"/>
    <property type="evidence" value="ECO:0007669"/>
    <property type="project" value="TreeGrafter"/>
</dbReference>
<reference evidence="4 5" key="1">
    <citation type="journal article" date="2018" name="Nat. Ecol. Evol.">
        <title>Shark genomes provide insights into elasmobranch evolution and the origin of vertebrates.</title>
        <authorList>
            <person name="Hara Y"/>
            <person name="Yamaguchi K"/>
            <person name="Onimaru K"/>
            <person name="Kadota M"/>
            <person name="Koyanagi M"/>
            <person name="Keeley SD"/>
            <person name="Tatsumi K"/>
            <person name="Tanaka K"/>
            <person name="Motone F"/>
            <person name="Kageyama Y"/>
            <person name="Nozu R"/>
            <person name="Adachi N"/>
            <person name="Nishimura O"/>
            <person name="Nakagawa R"/>
            <person name="Tanegashima C"/>
            <person name="Kiyatake I"/>
            <person name="Matsumoto R"/>
            <person name="Murakumo K"/>
            <person name="Nishida K"/>
            <person name="Terakita A"/>
            <person name="Kuratani S"/>
            <person name="Sato K"/>
            <person name="Hyodo S Kuraku.S."/>
        </authorList>
    </citation>
    <scope>NUCLEOTIDE SEQUENCE [LARGE SCALE GENOMIC DNA]</scope>
</reference>
<evidence type="ECO:0008006" key="6">
    <source>
        <dbReference type="Google" id="ProtNLM"/>
    </source>
</evidence>
<keyword evidence="1" id="KW-0240">DNA-directed RNA polymerase</keyword>
<dbReference type="GO" id="GO:0005736">
    <property type="term" value="C:RNA polymerase I complex"/>
    <property type="evidence" value="ECO:0007669"/>
    <property type="project" value="TreeGrafter"/>
</dbReference>
<dbReference type="Proteomes" id="UP000288216">
    <property type="component" value="Unassembled WGS sequence"/>
</dbReference>
<dbReference type="OrthoDB" id="259769at2759"/>
<proteinExistence type="predicted"/>
<dbReference type="EMBL" id="BFAA01001457">
    <property type="protein sequence ID" value="GCB65738.1"/>
    <property type="molecule type" value="Genomic_DNA"/>
</dbReference>
<dbReference type="SUPFAM" id="SSF63562">
    <property type="entry name" value="RPB6/omega subunit-like"/>
    <property type="match status" value="1"/>
</dbReference>
<dbReference type="GO" id="GO:0003899">
    <property type="term" value="F:DNA-directed RNA polymerase activity"/>
    <property type="evidence" value="ECO:0007669"/>
    <property type="project" value="InterPro"/>
</dbReference>
<dbReference type="PIRSF" id="PIRSF000778">
    <property type="entry name" value="RpoK/RPB6"/>
    <property type="match status" value="1"/>
</dbReference>
<feature type="compositionally biased region" description="Acidic residues" evidence="3">
    <location>
        <begin position="1"/>
        <end position="34"/>
    </location>
</feature>
<keyword evidence="5" id="KW-1185">Reference proteome</keyword>
<dbReference type="PANTHER" id="PTHR47227:SF5">
    <property type="entry name" value="DNA-DIRECTED RNA POLYMERASES I, II, AND III SUBUNIT RPABC2"/>
    <property type="match status" value="1"/>
</dbReference>
<comment type="caution">
    <text evidence="4">The sequence shown here is derived from an EMBL/GenBank/DDBJ whole genome shotgun (WGS) entry which is preliminary data.</text>
</comment>
<evidence type="ECO:0000256" key="3">
    <source>
        <dbReference type="SAM" id="MobiDB-lite"/>
    </source>
</evidence>
<accession>A0A401NXX4</accession>
<name>A0A401NXX4_SCYTO</name>
<organism evidence="4 5">
    <name type="scientific">Scyliorhinus torazame</name>
    <name type="common">Cloudy catshark</name>
    <name type="synonym">Catulus torazame</name>
    <dbReference type="NCBI Taxonomy" id="75743"/>
    <lineage>
        <taxon>Eukaryota</taxon>
        <taxon>Metazoa</taxon>
        <taxon>Chordata</taxon>
        <taxon>Craniata</taxon>
        <taxon>Vertebrata</taxon>
        <taxon>Chondrichthyes</taxon>
        <taxon>Elasmobranchii</taxon>
        <taxon>Galeomorphii</taxon>
        <taxon>Galeoidea</taxon>
        <taxon>Carcharhiniformes</taxon>
        <taxon>Scyliorhinidae</taxon>
        <taxon>Scyliorhinus</taxon>
    </lineage>
</organism>
<dbReference type="STRING" id="75743.A0A401NXX4"/>
<evidence type="ECO:0000313" key="4">
    <source>
        <dbReference type="EMBL" id="GCB65738.1"/>
    </source>
</evidence>
<evidence type="ECO:0000313" key="5">
    <source>
        <dbReference type="Proteomes" id="UP000288216"/>
    </source>
</evidence>